<evidence type="ECO:0000313" key="1">
    <source>
        <dbReference type="EMBL" id="MBS9338882.1"/>
    </source>
</evidence>
<gene>
    <name evidence="1" type="ORF">G6R29_04490</name>
</gene>
<dbReference type="Proteomes" id="UP001519504">
    <property type="component" value="Unassembled WGS sequence"/>
</dbReference>
<protein>
    <submittedName>
        <fullName evidence="1">Uncharacterized protein</fullName>
    </submittedName>
</protein>
<sequence length="58" mass="6291">MHKICPFYQHTSTAHVAHVDHAQPETAKEAASQALSSLWMLAVAATGFVLSKAKKESK</sequence>
<organism evidence="1 2">
    <name type="scientific">Fructobacillus broussonetiae</name>
    <dbReference type="NCBI Taxonomy" id="2713173"/>
    <lineage>
        <taxon>Bacteria</taxon>
        <taxon>Bacillati</taxon>
        <taxon>Bacillota</taxon>
        <taxon>Bacilli</taxon>
        <taxon>Lactobacillales</taxon>
        <taxon>Lactobacillaceae</taxon>
        <taxon>Fructobacillus</taxon>
    </lineage>
</organism>
<keyword evidence="2" id="KW-1185">Reference proteome</keyword>
<dbReference type="RefSeq" id="WP_213809167.1">
    <property type="nucleotide sequence ID" value="NZ_JAAMFK010000005.1"/>
</dbReference>
<accession>A0ABS5R1I0</accession>
<reference evidence="1 2" key="1">
    <citation type="submission" date="2020-02" db="EMBL/GenBank/DDBJ databases">
        <title>Fructobacillus sp. isolated from paper mulberry of Taiwan.</title>
        <authorList>
            <person name="Lin S.-T."/>
        </authorList>
    </citation>
    <scope>NUCLEOTIDE SEQUENCE [LARGE SCALE GENOMIC DNA]</scope>
    <source>
        <strain evidence="1 2">M2-14</strain>
    </source>
</reference>
<comment type="caution">
    <text evidence="1">The sequence shown here is derived from an EMBL/GenBank/DDBJ whole genome shotgun (WGS) entry which is preliminary data.</text>
</comment>
<proteinExistence type="predicted"/>
<dbReference type="EMBL" id="JAAMFK010000005">
    <property type="protein sequence ID" value="MBS9338882.1"/>
    <property type="molecule type" value="Genomic_DNA"/>
</dbReference>
<name>A0ABS5R1I0_9LACO</name>
<evidence type="ECO:0000313" key="2">
    <source>
        <dbReference type="Proteomes" id="UP001519504"/>
    </source>
</evidence>